<dbReference type="AlphaFoldDB" id="A0A3D9Z9X4"/>
<comment type="caution">
    <text evidence="1">The sequence shown here is derived from an EMBL/GenBank/DDBJ whole genome shotgun (WGS) entry which is preliminary data.</text>
</comment>
<evidence type="ECO:0000313" key="1">
    <source>
        <dbReference type="EMBL" id="REF94196.1"/>
    </source>
</evidence>
<keyword evidence="2" id="KW-1185">Reference proteome</keyword>
<organism evidence="1 2">
    <name type="scientific">Asanoa ferruginea</name>
    <dbReference type="NCBI Taxonomy" id="53367"/>
    <lineage>
        <taxon>Bacteria</taxon>
        <taxon>Bacillati</taxon>
        <taxon>Actinomycetota</taxon>
        <taxon>Actinomycetes</taxon>
        <taxon>Micromonosporales</taxon>
        <taxon>Micromonosporaceae</taxon>
        <taxon>Asanoa</taxon>
    </lineage>
</organism>
<name>A0A3D9Z9X4_9ACTN</name>
<gene>
    <name evidence="1" type="ORF">DFJ67_0111</name>
</gene>
<dbReference type="EMBL" id="QUMQ01000001">
    <property type="protein sequence ID" value="REF94196.1"/>
    <property type="molecule type" value="Genomic_DNA"/>
</dbReference>
<evidence type="ECO:0000313" key="2">
    <source>
        <dbReference type="Proteomes" id="UP000256913"/>
    </source>
</evidence>
<reference evidence="1 2" key="1">
    <citation type="submission" date="2018-08" db="EMBL/GenBank/DDBJ databases">
        <title>Sequencing the genomes of 1000 actinobacteria strains.</title>
        <authorList>
            <person name="Klenk H.-P."/>
        </authorList>
    </citation>
    <scope>NUCLEOTIDE SEQUENCE [LARGE SCALE GENOMIC DNA]</scope>
    <source>
        <strain evidence="1 2">DSM 44099</strain>
    </source>
</reference>
<sequence length="31" mass="3250">MPLLMRIQGGGSVEPKIKLTDMPPQIAALGS</sequence>
<protein>
    <submittedName>
        <fullName evidence="1">Uncharacterized protein</fullName>
    </submittedName>
</protein>
<dbReference type="Proteomes" id="UP000256913">
    <property type="component" value="Unassembled WGS sequence"/>
</dbReference>
<proteinExistence type="predicted"/>
<accession>A0A3D9Z9X4</accession>